<evidence type="ECO:0000313" key="4">
    <source>
        <dbReference type="Proteomes" id="UP001449657"/>
    </source>
</evidence>
<dbReference type="InterPro" id="IPR058058">
    <property type="entry name" value="CBU_0592-like"/>
</dbReference>
<accession>A0ABZ2ZCA4</accession>
<keyword evidence="1" id="KW-0472">Membrane</keyword>
<proteinExistence type="predicted"/>
<gene>
    <name evidence="3" type="ORF">WJU22_09145</name>
</gene>
<feature type="transmembrane region" description="Helical" evidence="1">
    <location>
        <begin position="110"/>
        <end position="129"/>
    </location>
</feature>
<organism evidence="3 4">
    <name type="scientific">Chitinophaga caseinilytica</name>
    <dbReference type="NCBI Taxonomy" id="2267521"/>
    <lineage>
        <taxon>Bacteria</taxon>
        <taxon>Pseudomonadati</taxon>
        <taxon>Bacteroidota</taxon>
        <taxon>Chitinophagia</taxon>
        <taxon>Chitinophagales</taxon>
        <taxon>Chitinophagaceae</taxon>
        <taxon>Chitinophaga</taxon>
    </lineage>
</organism>
<evidence type="ECO:0000313" key="3">
    <source>
        <dbReference type="EMBL" id="WZN48341.1"/>
    </source>
</evidence>
<dbReference type="Proteomes" id="UP001449657">
    <property type="component" value="Chromosome"/>
</dbReference>
<protein>
    <recommendedName>
        <fullName evidence="2">CBU-0592-like domain-containing protein</fullName>
    </recommendedName>
</protein>
<keyword evidence="4" id="KW-1185">Reference proteome</keyword>
<dbReference type="EMBL" id="CP150096">
    <property type="protein sequence ID" value="WZN48341.1"/>
    <property type="molecule type" value="Genomic_DNA"/>
</dbReference>
<reference evidence="3 4" key="1">
    <citation type="submission" date="2024-03" db="EMBL/GenBank/DDBJ databases">
        <title>Chitinophaga caseinilytica sp. nov., a casein hydrolysing bacterium isolated from forest soil.</title>
        <authorList>
            <person name="Lee D.S."/>
            <person name="Han D.M."/>
            <person name="Baek J.H."/>
            <person name="Choi D.G."/>
            <person name="Jeon J.H."/>
            <person name="Jeon C.O."/>
        </authorList>
    </citation>
    <scope>NUCLEOTIDE SEQUENCE [LARGE SCALE GENOMIC DNA]</scope>
    <source>
        <strain evidence="3 4">KACC 19118</strain>
    </source>
</reference>
<evidence type="ECO:0000259" key="2">
    <source>
        <dbReference type="Pfam" id="PF26604"/>
    </source>
</evidence>
<keyword evidence="1" id="KW-1133">Transmembrane helix</keyword>
<dbReference type="Pfam" id="PF26604">
    <property type="entry name" value="CBU_0592"/>
    <property type="match status" value="1"/>
</dbReference>
<feature type="domain" description="CBU-0592-like" evidence="2">
    <location>
        <begin position="57"/>
        <end position="131"/>
    </location>
</feature>
<evidence type="ECO:0000256" key="1">
    <source>
        <dbReference type="SAM" id="Phobius"/>
    </source>
</evidence>
<dbReference type="NCBIfam" id="NF047864">
    <property type="entry name" value="CBU_0592_membra"/>
    <property type="match status" value="1"/>
</dbReference>
<feature type="transmembrane region" description="Helical" evidence="1">
    <location>
        <begin position="86"/>
        <end position="104"/>
    </location>
</feature>
<keyword evidence="1" id="KW-0812">Transmembrane</keyword>
<sequence length="139" mass="15241">MGKFVMLSLALLILCGAFQIGGRGRQQALAAVTAEHGQQVAARSVESVKEGGISWMDIPGWAGTFFYVLGYVLLTMGKIKSDQKIYHWLNALGALGLIANALYLSDYPSFVVNFIWLVIALGAIVWLLVRRRRAVSKAR</sequence>
<feature type="transmembrane region" description="Helical" evidence="1">
    <location>
        <begin position="54"/>
        <end position="74"/>
    </location>
</feature>
<name>A0ABZ2ZCA4_9BACT</name>
<dbReference type="RefSeq" id="WP_341842935.1">
    <property type="nucleotide sequence ID" value="NZ_CP149792.1"/>
</dbReference>